<evidence type="ECO:0000313" key="3">
    <source>
        <dbReference type="WBParaSite" id="MCU_001362-RA"/>
    </source>
</evidence>
<keyword evidence="1" id="KW-0175">Coiled coil</keyword>
<sequence>MSSPSDQPKIPTTHSSKSPAIRLHSDWPKGTTTVCTKSAKQEDLLKVHSAPKSVEAEYIRSLHKQIYLLELENKYMRGELEKSNTNSSKFADATSDKKLSDNLHETQLLNRQIHQHTEELKKRCDEIQDKLNREIALRKEQLDIFTQDILKIKSEKEVVIKENQEKDEALDKLKAEIRKWEDRFIDAGEMFEACKQALINEIRRRKALERKMKEQKSNVLLQKRTSMSADTRSATKNQFQPFSSSGDLALLNNPTTDHRSDLFEYITELYRQVKSQSEELDKLKKAVYQSEGESTPASRPSLTQPFQVDGIMTAEPELSKLSLPSFPRVTRAHWQDVDTSQRTSDIVVQEEPIQPTKKKAPQFRL</sequence>
<feature type="compositionally biased region" description="Basic residues" evidence="2">
    <location>
        <begin position="356"/>
        <end position="365"/>
    </location>
</feature>
<proteinExistence type="predicted"/>
<feature type="region of interest" description="Disordered" evidence="2">
    <location>
        <begin position="1"/>
        <end position="33"/>
    </location>
</feature>
<feature type="compositionally biased region" description="Polar residues" evidence="2">
    <location>
        <begin position="337"/>
        <end position="346"/>
    </location>
</feature>
<organism evidence="3">
    <name type="scientific">Mesocestoides corti</name>
    <name type="common">Flatworm</name>
    <dbReference type="NCBI Taxonomy" id="53468"/>
    <lineage>
        <taxon>Eukaryota</taxon>
        <taxon>Metazoa</taxon>
        <taxon>Spiralia</taxon>
        <taxon>Lophotrochozoa</taxon>
        <taxon>Platyhelminthes</taxon>
        <taxon>Cestoda</taxon>
        <taxon>Eucestoda</taxon>
        <taxon>Cyclophyllidea</taxon>
        <taxon>Mesocestoididae</taxon>
        <taxon>Mesocestoides</taxon>
    </lineage>
</organism>
<evidence type="ECO:0000256" key="2">
    <source>
        <dbReference type="SAM" id="MobiDB-lite"/>
    </source>
</evidence>
<protein>
    <submittedName>
        <fullName evidence="3">CCDC81</fullName>
    </submittedName>
</protein>
<feature type="compositionally biased region" description="Polar residues" evidence="2">
    <location>
        <begin position="1"/>
        <end position="18"/>
    </location>
</feature>
<name>A0A5K3EL50_MESCO</name>
<feature type="coiled-coil region" evidence="1">
    <location>
        <begin position="117"/>
        <end position="225"/>
    </location>
</feature>
<dbReference type="AlphaFoldDB" id="A0A5K3EL50"/>
<dbReference type="WBParaSite" id="MCU_001362-RA">
    <property type="protein sequence ID" value="MCU_001362-RA"/>
    <property type="gene ID" value="MCU_001362"/>
</dbReference>
<accession>A0A5K3EL50</accession>
<evidence type="ECO:0000256" key="1">
    <source>
        <dbReference type="SAM" id="Coils"/>
    </source>
</evidence>
<feature type="region of interest" description="Disordered" evidence="2">
    <location>
        <begin position="335"/>
        <end position="365"/>
    </location>
</feature>
<reference evidence="3" key="1">
    <citation type="submission" date="2019-11" db="UniProtKB">
        <authorList>
            <consortium name="WormBaseParasite"/>
        </authorList>
    </citation>
    <scope>IDENTIFICATION</scope>
</reference>